<gene>
    <name evidence="2" type="ORF">FDV58_17605</name>
</gene>
<dbReference type="InterPro" id="IPR001279">
    <property type="entry name" value="Metallo-B-lactamas"/>
</dbReference>
<evidence type="ECO:0000313" key="2">
    <source>
        <dbReference type="EMBL" id="TKV80070.1"/>
    </source>
</evidence>
<reference evidence="2 3" key="1">
    <citation type="submission" date="2019-05" db="EMBL/GenBank/DDBJ databases">
        <title>Draft Genome of Bradyrhizobium elkanii strain SEMIA 938, Used in Commercial Inoculants for Lupinus spp. in Brazil.</title>
        <authorList>
            <person name="Hungria M."/>
            <person name="Delamuta J.R.M."/>
            <person name="Ribeiro R.A."/>
            <person name="Nogueira M.A."/>
        </authorList>
    </citation>
    <scope>NUCLEOTIDE SEQUENCE [LARGE SCALE GENOMIC DNA]</scope>
    <source>
        <strain evidence="2 3">Semia 938</strain>
    </source>
</reference>
<dbReference type="InterPro" id="IPR036866">
    <property type="entry name" value="RibonucZ/Hydroxyglut_hydro"/>
</dbReference>
<dbReference type="Pfam" id="PF00753">
    <property type="entry name" value="Lactamase_B"/>
    <property type="match status" value="1"/>
</dbReference>
<dbReference type="EMBL" id="SZZP01000010">
    <property type="protein sequence ID" value="TKV80070.1"/>
    <property type="molecule type" value="Genomic_DNA"/>
</dbReference>
<dbReference type="AlphaFoldDB" id="A0A4U6RZ70"/>
<dbReference type="Gene3D" id="3.60.15.10">
    <property type="entry name" value="Ribonuclease Z/Hydroxyacylglutathione hydrolase-like"/>
    <property type="match status" value="1"/>
</dbReference>
<comment type="caution">
    <text evidence="2">The sequence shown here is derived from an EMBL/GenBank/DDBJ whole genome shotgun (WGS) entry which is preliminary data.</text>
</comment>
<sequence>MFKLLIDCGVAVAQKQGAEKMQAVMKDILELTEGSVDVLAVTHEHWDHVSGFQQAEELFGELTVGQVWVAWTEDPRDDLAKKLRKERDQSLQLVSASVDALRAAGNEAGADSVLALTGMFGAAGEKTKAAFDIAKAKAGSGDPFYLHPADLPIAPEGCDFRIFVLGPPHDEKAIKHFNPSKKNPETYELALDGSGVLPLGVIGALSGDGDVVPFPPSSRIPLSMSEGHRFFRKAYWTGADWRRIDTDWLGNTDEFALMLQSATNNTSLVLAIELADGDVLLFAADAQVGNWLSWEALEWGTGADRRTGPGLLERTIFYKVGHHGSHNATMKEKGLDLMTGLKTAIIPVDEVVAKKMRWGAMPLSSLVAALSDRTQARTLRTDKAPDAAIAGVQVDDLYFELKV</sequence>
<proteinExistence type="predicted"/>
<evidence type="ECO:0000313" key="3">
    <source>
        <dbReference type="Proteomes" id="UP000305095"/>
    </source>
</evidence>
<evidence type="ECO:0000259" key="1">
    <source>
        <dbReference type="Pfam" id="PF00753"/>
    </source>
</evidence>
<accession>A0A4U6RZ70</accession>
<protein>
    <recommendedName>
        <fullName evidence="1">Metallo-beta-lactamase domain-containing protein</fullName>
    </recommendedName>
</protein>
<dbReference type="Proteomes" id="UP000305095">
    <property type="component" value="Unassembled WGS sequence"/>
</dbReference>
<organism evidence="2 3">
    <name type="scientific">Bradyrhizobium elkanii</name>
    <dbReference type="NCBI Taxonomy" id="29448"/>
    <lineage>
        <taxon>Bacteria</taxon>
        <taxon>Pseudomonadati</taxon>
        <taxon>Pseudomonadota</taxon>
        <taxon>Alphaproteobacteria</taxon>
        <taxon>Hyphomicrobiales</taxon>
        <taxon>Nitrobacteraceae</taxon>
        <taxon>Bradyrhizobium</taxon>
    </lineage>
</organism>
<feature type="domain" description="Metallo-beta-lactamase" evidence="1">
    <location>
        <begin position="4"/>
        <end position="55"/>
    </location>
</feature>
<dbReference type="SUPFAM" id="SSF56281">
    <property type="entry name" value="Metallo-hydrolase/oxidoreductase"/>
    <property type="match status" value="1"/>
</dbReference>
<name>A0A4U6RZ70_BRAEL</name>